<keyword evidence="1" id="KW-0732">Signal</keyword>
<dbReference type="Proteomes" id="UP001501844">
    <property type="component" value="Unassembled WGS sequence"/>
</dbReference>
<reference evidence="3" key="1">
    <citation type="journal article" date="2019" name="Int. J. Syst. Evol. Microbiol.">
        <title>The Global Catalogue of Microorganisms (GCM) 10K type strain sequencing project: providing services to taxonomists for standard genome sequencing and annotation.</title>
        <authorList>
            <consortium name="The Broad Institute Genomics Platform"/>
            <consortium name="The Broad Institute Genome Sequencing Center for Infectious Disease"/>
            <person name="Wu L."/>
            <person name="Ma J."/>
        </authorList>
    </citation>
    <scope>NUCLEOTIDE SEQUENCE [LARGE SCALE GENOMIC DNA]</scope>
    <source>
        <strain evidence="3">JCM 17917</strain>
    </source>
</reference>
<keyword evidence="3" id="KW-1185">Reference proteome</keyword>
<evidence type="ECO:0000313" key="2">
    <source>
        <dbReference type="EMBL" id="GAA4297862.1"/>
    </source>
</evidence>
<protein>
    <recommendedName>
        <fullName evidence="4">DUF4468 domain-containing protein</fullName>
    </recommendedName>
</protein>
<feature type="signal peptide" evidence="1">
    <location>
        <begin position="1"/>
        <end position="24"/>
    </location>
</feature>
<feature type="chain" id="PRO_5046928768" description="DUF4468 domain-containing protein" evidence="1">
    <location>
        <begin position="25"/>
        <end position="248"/>
    </location>
</feature>
<comment type="caution">
    <text evidence="2">The sequence shown here is derived from an EMBL/GenBank/DDBJ whole genome shotgun (WGS) entry which is preliminary data.</text>
</comment>
<sequence>MFYSFKKHFFSLAFFAFMGHFCFAQNTVIGLAAQNNVKAAASGSLFQTFDNRYEGVRGTPFFMDAWLPGSILIKKNNSGATEEFKNLKLKYDVHGNQLAAVVSETKDTILINANIISSFKVEIPPYTNPVEFRTFTAARSLDAQLVDVFFAVLHDGHNKLLKSVTKRFVKANFKGGYSAGNSYDELVEEAQYYLLNDDRMVKTKLTRKALVEALPAQQEKIKAYITSQKLAMNSEADFISVLAHLDAL</sequence>
<evidence type="ECO:0000256" key="1">
    <source>
        <dbReference type="SAM" id="SignalP"/>
    </source>
</evidence>
<dbReference type="RefSeq" id="WP_345162185.1">
    <property type="nucleotide sequence ID" value="NZ_BAABGX010000001.1"/>
</dbReference>
<evidence type="ECO:0000313" key="3">
    <source>
        <dbReference type="Proteomes" id="UP001501844"/>
    </source>
</evidence>
<accession>A0ABP8F8T5</accession>
<evidence type="ECO:0008006" key="4">
    <source>
        <dbReference type="Google" id="ProtNLM"/>
    </source>
</evidence>
<dbReference type="EMBL" id="BAABGX010000001">
    <property type="protein sequence ID" value="GAA4297862.1"/>
    <property type="molecule type" value="Genomic_DNA"/>
</dbReference>
<gene>
    <name evidence="2" type="ORF">GCM10023183_05900</name>
</gene>
<organism evidence="2 3">
    <name type="scientific">Nibribacter koreensis</name>
    <dbReference type="NCBI Taxonomy" id="1084519"/>
    <lineage>
        <taxon>Bacteria</taxon>
        <taxon>Pseudomonadati</taxon>
        <taxon>Bacteroidota</taxon>
        <taxon>Cytophagia</taxon>
        <taxon>Cytophagales</taxon>
        <taxon>Hymenobacteraceae</taxon>
        <taxon>Nibribacter</taxon>
    </lineage>
</organism>
<proteinExistence type="predicted"/>
<name>A0ABP8F8T5_9BACT</name>